<evidence type="ECO:0000256" key="9">
    <source>
        <dbReference type="ARBA" id="ARBA00023268"/>
    </source>
</evidence>
<name>A0ABV8CB52_9GAMM</name>
<dbReference type="Gene3D" id="3.40.50.150">
    <property type="entry name" value="Vaccinia Virus protein VP39"/>
    <property type="match status" value="1"/>
</dbReference>
<keyword evidence="6" id="KW-0819">tRNA processing</keyword>
<keyword evidence="1" id="KW-0963">Cytoplasm</keyword>
<dbReference type="Gene3D" id="3.30.9.10">
    <property type="entry name" value="D-Amino Acid Oxidase, subunit A, domain 2"/>
    <property type="match status" value="1"/>
</dbReference>
<keyword evidence="3" id="KW-0285">Flavoprotein</keyword>
<evidence type="ECO:0000256" key="2">
    <source>
        <dbReference type="ARBA" id="ARBA00022603"/>
    </source>
</evidence>
<feature type="domain" description="FAD dependent oxidoreductase" evidence="10">
    <location>
        <begin position="239"/>
        <end position="595"/>
    </location>
</feature>
<sequence length="624" mass="69582">MSNLFPPIYPDPIPQSTAPVNCQTMTSEWQQLGKNARYIIGETGFNPVNFLNCWQEWLQYAPPDAELYYYAATDSPLSSNALADTCNQYPALSNLAEKLLDNYPILTPGFHYLTFENQRVKLILMLGDRIKCYEELLCCGDESLEPQIRTSFFNAWIISSPVANTFLKPLALLSTRHTLLVSNYITPDLISLLDNAGFEIVSSTESHYEARLKLAREPIRRGRTTPWHIMLSNNSHPRKVIIIGAGLAGCFTARALVKRGYRVLMLERGENIASGASGNTQAVLYPKLSAYESPLTAFMLNAYLFAHKTCQEILQQTQIGELNGIIQLVYSKREQISQAGLAGWLTAYPELGRLIDAQEASYLSGLELETGGLYLPLSGWLDCQSLCHWLTDHPLIEVKTGQHIEAIEQRGNDWLAGEYQAEIMIIANGYQSAQFQQTCHLPLKAIPGQISQITPSIFSRQLKIPLCGAGHVLPLKNNLHALGASYHQSLETFNDPASDDRFNLEKLAALSAKFKGKHQVKQHWRGIRAATPDYLPLVGPVPDHKRFLERFSGLATNSKRWLPYTGQYYQGLYLCTGFGSRGLTTAPLSAELLASMINNEPGFVKRGLLQALSPARFIIKSIPT</sequence>
<dbReference type="InterPro" id="IPR006076">
    <property type="entry name" value="FAD-dep_OxRdtase"/>
</dbReference>
<dbReference type="EC" id="2.1.1.61" evidence="11"/>
<dbReference type="NCBIfam" id="TIGR03197">
    <property type="entry name" value="MnmC_Cterm"/>
    <property type="match status" value="1"/>
</dbReference>
<dbReference type="Proteomes" id="UP001595758">
    <property type="component" value="Unassembled WGS sequence"/>
</dbReference>
<dbReference type="InterPro" id="IPR017610">
    <property type="entry name" value="tRNA_S-uridine_synth_MnmC_C"/>
</dbReference>
<evidence type="ECO:0000256" key="4">
    <source>
        <dbReference type="ARBA" id="ARBA00022679"/>
    </source>
</evidence>
<dbReference type="PANTHER" id="PTHR13847">
    <property type="entry name" value="SARCOSINE DEHYDROGENASE-RELATED"/>
    <property type="match status" value="1"/>
</dbReference>
<dbReference type="RefSeq" id="WP_382339954.1">
    <property type="nucleotide sequence ID" value="NZ_JBHSAB010000001.1"/>
</dbReference>
<evidence type="ECO:0000313" key="12">
    <source>
        <dbReference type="Proteomes" id="UP001595758"/>
    </source>
</evidence>
<protein>
    <submittedName>
        <fullName evidence="11">FAD-dependent 5-carboxymethylaminomethyl-2-thiouridine(34) oxidoreductase MnmC</fullName>
        <ecNumber evidence="11">2.1.1.61</ecNumber>
    </submittedName>
</protein>
<evidence type="ECO:0000259" key="10">
    <source>
        <dbReference type="Pfam" id="PF01266"/>
    </source>
</evidence>
<keyword evidence="4 11" id="KW-0808">Transferase</keyword>
<gene>
    <name evidence="11" type="primary">mnmC</name>
    <name evidence="11" type="ORF">ACFORL_00310</name>
</gene>
<dbReference type="PANTHER" id="PTHR13847:SF283">
    <property type="entry name" value="TRNA 5-METHYLAMINOMETHYL-2-THIOURIDINE BIOSYNTHESIS BIFUNCTIONAL PROTEIN MNMC"/>
    <property type="match status" value="1"/>
</dbReference>
<proteinExistence type="predicted"/>
<dbReference type="Pfam" id="PF01266">
    <property type="entry name" value="DAO"/>
    <property type="match status" value="1"/>
</dbReference>
<evidence type="ECO:0000313" key="11">
    <source>
        <dbReference type="EMBL" id="MFC3907518.1"/>
    </source>
</evidence>
<evidence type="ECO:0000256" key="5">
    <source>
        <dbReference type="ARBA" id="ARBA00022691"/>
    </source>
</evidence>
<dbReference type="InterPro" id="IPR036188">
    <property type="entry name" value="FAD/NAD-bd_sf"/>
</dbReference>
<accession>A0ABV8CB52</accession>
<keyword evidence="12" id="KW-1185">Reference proteome</keyword>
<dbReference type="EMBL" id="JBHSAB010000001">
    <property type="protein sequence ID" value="MFC3907518.1"/>
    <property type="molecule type" value="Genomic_DNA"/>
</dbReference>
<dbReference type="InterPro" id="IPR029063">
    <property type="entry name" value="SAM-dependent_MTases_sf"/>
</dbReference>
<dbReference type="GO" id="GO:0004808">
    <property type="term" value="F:tRNA (5-methylaminomethyl-2-thiouridylate)(34)-methyltransferase activity"/>
    <property type="evidence" value="ECO:0007669"/>
    <property type="project" value="UniProtKB-EC"/>
</dbReference>
<evidence type="ECO:0000256" key="6">
    <source>
        <dbReference type="ARBA" id="ARBA00022694"/>
    </source>
</evidence>
<reference evidence="12" key="1">
    <citation type="journal article" date="2019" name="Int. J. Syst. Evol. Microbiol.">
        <title>The Global Catalogue of Microorganisms (GCM) 10K type strain sequencing project: providing services to taxonomists for standard genome sequencing and annotation.</title>
        <authorList>
            <consortium name="The Broad Institute Genomics Platform"/>
            <consortium name="The Broad Institute Genome Sequencing Center for Infectious Disease"/>
            <person name="Wu L."/>
            <person name="Ma J."/>
        </authorList>
    </citation>
    <scope>NUCLEOTIDE SEQUENCE [LARGE SCALE GENOMIC DNA]</scope>
    <source>
        <strain evidence="12">CCUG 59858</strain>
    </source>
</reference>
<keyword evidence="2 11" id="KW-0489">Methyltransferase</keyword>
<evidence type="ECO:0000256" key="3">
    <source>
        <dbReference type="ARBA" id="ARBA00022630"/>
    </source>
</evidence>
<dbReference type="GO" id="GO:0032259">
    <property type="term" value="P:methylation"/>
    <property type="evidence" value="ECO:0007669"/>
    <property type="project" value="UniProtKB-KW"/>
</dbReference>
<evidence type="ECO:0000256" key="1">
    <source>
        <dbReference type="ARBA" id="ARBA00022490"/>
    </source>
</evidence>
<dbReference type="Gene3D" id="3.50.50.60">
    <property type="entry name" value="FAD/NAD(P)-binding domain"/>
    <property type="match status" value="1"/>
</dbReference>
<organism evidence="11 12">
    <name type="scientific">Legionella dresdenensis</name>
    <dbReference type="NCBI Taxonomy" id="450200"/>
    <lineage>
        <taxon>Bacteria</taxon>
        <taxon>Pseudomonadati</taxon>
        <taxon>Pseudomonadota</taxon>
        <taxon>Gammaproteobacteria</taxon>
        <taxon>Legionellales</taxon>
        <taxon>Legionellaceae</taxon>
        <taxon>Legionella</taxon>
    </lineage>
</organism>
<evidence type="ECO:0000256" key="7">
    <source>
        <dbReference type="ARBA" id="ARBA00022827"/>
    </source>
</evidence>
<evidence type="ECO:0000256" key="8">
    <source>
        <dbReference type="ARBA" id="ARBA00023002"/>
    </source>
</evidence>
<keyword evidence="8" id="KW-0560">Oxidoreductase</keyword>
<keyword evidence="5" id="KW-0949">S-adenosyl-L-methionine</keyword>
<comment type="caution">
    <text evidence="11">The sequence shown here is derived from an EMBL/GenBank/DDBJ whole genome shotgun (WGS) entry which is preliminary data.</text>
</comment>
<dbReference type="SUPFAM" id="SSF51905">
    <property type="entry name" value="FAD/NAD(P)-binding domain"/>
    <property type="match status" value="1"/>
</dbReference>
<keyword evidence="7" id="KW-0274">FAD</keyword>
<keyword evidence="9" id="KW-0511">Multifunctional enzyme</keyword>